<keyword evidence="3" id="KW-0560">Oxidoreductase</keyword>
<protein>
    <submittedName>
        <fullName evidence="4">Cobalt-precorrin-6A reductase</fullName>
    </submittedName>
</protein>
<dbReference type="PROSITE" id="PS51014">
    <property type="entry name" value="COBK_CBIJ"/>
    <property type="match status" value="1"/>
</dbReference>
<dbReference type="RefSeq" id="WP_109329597.1">
    <property type="nucleotide sequence ID" value="NZ_CP021354.1"/>
</dbReference>
<dbReference type="AlphaFoldDB" id="A0A2S2BV04"/>
<evidence type="ECO:0000256" key="3">
    <source>
        <dbReference type="ARBA" id="ARBA00023002"/>
    </source>
</evidence>
<dbReference type="PANTHER" id="PTHR36925:SF1">
    <property type="entry name" value="COBALT-PRECORRIN-6A REDUCTASE"/>
    <property type="match status" value="1"/>
</dbReference>
<dbReference type="NCBIfam" id="NF005968">
    <property type="entry name" value="PRK08057.1-2"/>
    <property type="match status" value="1"/>
</dbReference>
<dbReference type="Pfam" id="PF02571">
    <property type="entry name" value="CbiJ"/>
    <property type="match status" value="1"/>
</dbReference>
<dbReference type="OrthoDB" id="5183775at2"/>
<keyword evidence="5" id="KW-1185">Reference proteome</keyword>
<dbReference type="KEGG" id="roz:CBI38_13650"/>
<reference evidence="4 5" key="1">
    <citation type="submission" date="2017-05" db="EMBL/GenBank/DDBJ databases">
        <title>Isolation of Rhodococcus sp. S2-17 biodegrading of BP-3.</title>
        <authorList>
            <person name="Lee Y."/>
            <person name="Kim K.H."/>
            <person name="Chun B.H."/>
            <person name="Jung H.S."/>
            <person name="Jeon C.O."/>
        </authorList>
    </citation>
    <scope>NUCLEOTIDE SEQUENCE [LARGE SCALE GENOMIC DNA]</scope>
    <source>
        <strain evidence="4 5">S2-17</strain>
    </source>
</reference>
<dbReference type="EMBL" id="CP021354">
    <property type="protein sequence ID" value="AWK72470.1"/>
    <property type="molecule type" value="Genomic_DNA"/>
</dbReference>
<sequence>MRRILILGGTGEARSLAAALADDPSIDTVSSLAGRVRDPRIPAGDVRIGGFGGEDGLADWLRGNPVDAIVDATHPFAARITENAAEAARRCRIPLVVLRRPQWSPVPGDDWRRVPDLSAAATLLPGLGARIFLTVGRQGVGAFADLRALWFLVRAIDPPEVDRPARSILLLARGPFTVPAEIDLMREHRIDVLVTKNSGGEQTAAKLHAARELGLPVVMIDRPPLPSAAAIVGDVAGALDWIRSDR</sequence>
<evidence type="ECO:0000313" key="4">
    <source>
        <dbReference type="EMBL" id="AWK72470.1"/>
    </source>
</evidence>
<proteinExistence type="predicted"/>
<dbReference type="UniPathway" id="UPA00148"/>
<organism evidence="4 5">
    <name type="scientific">Rhodococcus oxybenzonivorans</name>
    <dbReference type="NCBI Taxonomy" id="1990687"/>
    <lineage>
        <taxon>Bacteria</taxon>
        <taxon>Bacillati</taxon>
        <taxon>Actinomycetota</taxon>
        <taxon>Actinomycetes</taxon>
        <taxon>Mycobacteriales</taxon>
        <taxon>Nocardiaceae</taxon>
        <taxon>Rhodococcus</taxon>
    </lineage>
</organism>
<name>A0A2S2BV04_9NOCA</name>
<keyword evidence="2" id="KW-0169">Cobalamin biosynthesis</keyword>
<dbReference type="NCBIfam" id="TIGR00715">
    <property type="entry name" value="precor6x_red"/>
    <property type="match status" value="1"/>
</dbReference>
<dbReference type="GO" id="GO:0009236">
    <property type="term" value="P:cobalamin biosynthetic process"/>
    <property type="evidence" value="ECO:0007669"/>
    <property type="project" value="UniProtKB-UniPathway"/>
</dbReference>
<dbReference type="GO" id="GO:0016994">
    <property type="term" value="F:precorrin-6A reductase activity"/>
    <property type="evidence" value="ECO:0007669"/>
    <property type="project" value="InterPro"/>
</dbReference>
<evidence type="ECO:0000256" key="1">
    <source>
        <dbReference type="ARBA" id="ARBA00004953"/>
    </source>
</evidence>
<comment type="pathway">
    <text evidence="1">Cofactor biosynthesis; adenosylcobalamin biosynthesis.</text>
</comment>
<dbReference type="Proteomes" id="UP000245711">
    <property type="component" value="Chromosome"/>
</dbReference>
<accession>A0A2S2BV04</accession>
<gene>
    <name evidence="4" type="ORF">CBI38_13650</name>
</gene>
<evidence type="ECO:0000256" key="2">
    <source>
        <dbReference type="ARBA" id="ARBA00022573"/>
    </source>
</evidence>
<dbReference type="InterPro" id="IPR003723">
    <property type="entry name" value="Precorrin-6x_reduct"/>
</dbReference>
<dbReference type="PANTHER" id="PTHR36925">
    <property type="entry name" value="COBALT-PRECORRIN-6A REDUCTASE"/>
    <property type="match status" value="1"/>
</dbReference>
<evidence type="ECO:0000313" key="5">
    <source>
        <dbReference type="Proteomes" id="UP000245711"/>
    </source>
</evidence>